<dbReference type="InterPro" id="IPR006549">
    <property type="entry name" value="HAD-SF_hydro_IIIA"/>
</dbReference>
<dbReference type="EMBL" id="NRSZ01000660">
    <property type="protein sequence ID" value="PNY25817.1"/>
    <property type="molecule type" value="Genomic_DNA"/>
</dbReference>
<feature type="region of interest" description="Disordered" evidence="1">
    <location>
        <begin position="29"/>
        <end position="94"/>
    </location>
</feature>
<sequence length="493" mass="55226">HAGRLHDILSSAHLSLGWHATHHLSLDTRRAMAPKSPPGKRKVPDTPISPPPFKRTVQSNTTKSAVANFFTPASQKPKDRTTWSQRGPNDDAPATLLVGRYVPENHDDKAPRRRKIAAFDLDSTLITTSSGKKHASGAADWRWWDSSVPGKLRELYQEQGYRVVILSNQAGLTIHFEPGFKGPRGSAQKRVGDFKQKCSAILSNLDLPTSVYAATERDMYRKPRTGMWTELCEDYDIAEKDVDLENSFFVGDAGGRVAGISSGSGNVGVSAKDFSCSDRNFAHNVGIAYKTPEEFFLGHKPRDFYRDFDLANYPFGDEATSDAPQRLLDKKNKRDIVLFCGPPGAGKSTFYWKHLKPLGYERINQDTLKSRDKCIHAAKELLAEGESIAVDNTNADPETRAVWVELAGRAKVPIRCVWFRTPLHLCEHNDAVRAHNKLLNPEARQGLPRAALTGFASRYKEPRVEEGFQDVTEIPFAFRGSREEYEAWGRYWT</sequence>
<dbReference type="PANTHER" id="PTHR12083:SF9">
    <property type="entry name" value="BIFUNCTIONAL POLYNUCLEOTIDE PHOSPHATASE_KINASE"/>
    <property type="match status" value="1"/>
</dbReference>
<evidence type="ECO:0000256" key="1">
    <source>
        <dbReference type="SAM" id="MobiDB-lite"/>
    </source>
</evidence>
<feature type="compositionally biased region" description="Polar residues" evidence="1">
    <location>
        <begin position="56"/>
        <end position="65"/>
    </location>
</feature>
<accession>A0A2K3QE60</accession>
<dbReference type="GO" id="GO:0006281">
    <property type="term" value="P:DNA repair"/>
    <property type="evidence" value="ECO:0007669"/>
    <property type="project" value="TreeGrafter"/>
</dbReference>
<protein>
    <submittedName>
        <fullName evidence="2">Bifunctional polynucleotide phosphatase/kinase</fullName>
    </submittedName>
</protein>
<dbReference type="GO" id="GO:0046403">
    <property type="term" value="F:polynucleotide 3'-phosphatase activity"/>
    <property type="evidence" value="ECO:0007669"/>
    <property type="project" value="TreeGrafter"/>
</dbReference>
<dbReference type="InterPro" id="IPR013954">
    <property type="entry name" value="PNK3P"/>
</dbReference>
<dbReference type="AlphaFoldDB" id="A0A2K3QE60"/>
<dbReference type="GO" id="GO:0046404">
    <property type="term" value="F:ATP-dependent polydeoxyribonucleotide 5'-hydroxyl-kinase activity"/>
    <property type="evidence" value="ECO:0007669"/>
    <property type="project" value="TreeGrafter"/>
</dbReference>
<dbReference type="InterPro" id="IPR027417">
    <property type="entry name" value="P-loop_NTPase"/>
</dbReference>
<dbReference type="GO" id="GO:0003690">
    <property type="term" value="F:double-stranded DNA binding"/>
    <property type="evidence" value="ECO:0007669"/>
    <property type="project" value="TreeGrafter"/>
</dbReference>
<dbReference type="InterPro" id="IPR036412">
    <property type="entry name" value="HAD-like_sf"/>
</dbReference>
<evidence type="ECO:0000313" key="2">
    <source>
        <dbReference type="EMBL" id="PNY25817.1"/>
    </source>
</evidence>
<dbReference type="InterPro" id="IPR006551">
    <property type="entry name" value="Polynucleotide_phosphatase"/>
</dbReference>
<dbReference type="NCBIfam" id="TIGR01664">
    <property type="entry name" value="DNA-3'-Pase"/>
    <property type="match status" value="1"/>
</dbReference>
<dbReference type="OrthoDB" id="19045at2759"/>
<dbReference type="SUPFAM" id="SSF56784">
    <property type="entry name" value="HAD-like"/>
    <property type="match status" value="1"/>
</dbReference>
<organism evidence="2 3">
    <name type="scientific">Tolypocladium capitatum</name>
    <dbReference type="NCBI Taxonomy" id="45235"/>
    <lineage>
        <taxon>Eukaryota</taxon>
        <taxon>Fungi</taxon>
        <taxon>Dikarya</taxon>
        <taxon>Ascomycota</taxon>
        <taxon>Pezizomycotina</taxon>
        <taxon>Sordariomycetes</taxon>
        <taxon>Hypocreomycetidae</taxon>
        <taxon>Hypocreales</taxon>
        <taxon>Ophiocordycipitaceae</taxon>
        <taxon>Tolypocladium</taxon>
    </lineage>
</organism>
<proteinExistence type="predicted"/>
<reference evidence="2 3" key="1">
    <citation type="submission" date="2017-08" db="EMBL/GenBank/DDBJ databases">
        <title>Harnessing the power of phylogenomics to disentangle the directionality and signatures of interkingdom host jumping in the parasitic fungal genus Tolypocladium.</title>
        <authorList>
            <person name="Quandt C.A."/>
            <person name="Patterson W."/>
            <person name="Spatafora J.W."/>
        </authorList>
    </citation>
    <scope>NUCLEOTIDE SEQUENCE [LARGE SCALE GENOMIC DNA]</scope>
    <source>
        <strain evidence="2 3">CBS 113982</strain>
    </source>
</reference>
<gene>
    <name evidence="2" type="ORF">TCAP_04250</name>
</gene>
<dbReference type="FunFam" id="3.40.50.1000:FF:000078">
    <property type="entry name" value="Bifunctional polynucleotide phosphatase/kinase"/>
    <property type="match status" value="1"/>
</dbReference>
<evidence type="ECO:0000313" key="3">
    <source>
        <dbReference type="Proteomes" id="UP000236621"/>
    </source>
</evidence>
<dbReference type="InterPro" id="IPR023214">
    <property type="entry name" value="HAD_sf"/>
</dbReference>
<dbReference type="Gene3D" id="3.40.50.1000">
    <property type="entry name" value="HAD superfamily/HAD-like"/>
    <property type="match status" value="1"/>
</dbReference>
<dbReference type="Gene3D" id="3.40.50.300">
    <property type="entry name" value="P-loop containing nucleotide triphosphate hydrolases"/>
    <property type="match status" value="1"/>
</dbReference>
<dbReference type="FunFam" id="3.40.50.300:FF:002548">
    <property type="entry name" value="DNA kinase/phosphatase Pnk1"/>
    <property type="match status" value="1"/>
</dbReference>
<feature type="non-terminal residue" evidence="2">
    <location>
        <position position="1"/>
    </location>
</feature>
<name>A0A2K3QE60_9HYPO</name>
<dbReference type="Pfam" id="PF08645">
    <property type="entry name" value="PNK3P"/>
    <property type="match status" value="1"/>
</dbReference>
<dbReference type="STRING" id="45235.A0A2K3QE60"/>
<keyword evidence="2" id="KW-0418">Kinase</keyword>
<dbReference type="Proteomes" id="UP000236621">
    <property type="component" value="Unassembled WGS sequence"/>
</dbReference>
<comment type="caution">
    <text evidence="2">The sequence shown here is derived from an EMBL/GenBank/DDBJ whole genome shotgun (WGS) entry which is preliminary data.</text>
</comment>
<dbReference type="PANTHER" id="PTHR12083">
    <property type="entry name" value="BIFUNCTIONAL POLYNUCLEOTIDE PHOSPHATASE/KINASE"/>
    <property type="match status" value="1"/>
</dbReference>
<keyword evidence="2" id="KW-0808">Transferase</keyword>
<dbReference type="Pfam" id="PF13671">
    <property type="entry name" value="AAA_33"/>
    <property type="match status" value="2"/>
</dbReference>
<keyword evidence="3" id="KW-1185">Reference proteome</keyword>
<dbReference type="SUPFAM" id="SSF52540">
    <property type="entry name" value="P-loop containing nucleoside triphosphate hydrolases"/>
    <property type="match status" value="1"/>
</dbReference>
<dbReference type="NCBIfam" id="TIGR01662">
    <property type="entry name" value="HAD-SF-IIIA"/>
    <property type="match status" value="1"/>
</dbReference>